<dbReference type="Pfam" id="PF00528">
    <property type="entry name" value="BPD_transp_1"/>
    <property type="match status" value="1"/>
</dbReference>
<evidence type="ECO:0000259" key="8">
    <source>
        <dbReference type="PROSITE" id="PS50928"/>
    </source>
</evidence>
<dbReference type="Gene3D" id="1.10.3720.10">
    <property type="entry name" value="MetI-like"/>
    <property type="match status" value="1"/>
</dbReference>
<dbReference type="Pfam" id="PF12911">
    <property type="entry name" value="OppC_N"/>
    <property type="match status" value="1"/>
</dbReference>
<dbReference type="SUPFAM" id="SSF161098">
    <property type="entry name" value="MetI-like"/>
    <property type="match status" value="1"/>
</dbReference>
<feature type="transmembrane region" description="Helical" evidence="7">
    <location>
        <begin position="116"/>
        <end position="140"/>
    </location>
</feature>
<dbReference type="InterPro" id="IPR050366">
    <property type="entry name" value="BP-dependent_transpt_permease"/>
</dbReference>
<evidence type="ECO:0000256" key="2">
    <source>
        <dbReference type="ARBA" id="ARBA00022448"/>
    </source>
</evidence>
<evidence type="ECO:0000256" key="5">
    <source>
        <dbReference type="ARBA" id="ARBA00022989"/>
    </source>
</evidence>
<keyword evidence="4 7" id="KW-0812">Transmembrane</keyword>
<proteinExistence type="inferred from homology"/>
<dbReference type="InterPro" id="IPR000515">
    <property type="entry name" value="MetI-like"/>
</dbReference>
<name>A0A0N1EZR6_9HYPH</name>
<evidence type="ECO:0000256" key="7">
    <source>
        <dbReference type="RuleBase" id="RU363032"/>
    </source>
</evidence>
<dbReference type="PROSITE" id="PS51257">
    <property type="entry name" value="PROKAR_LIPOPROTEIN"/>
    <property type="match status" value="1"/>
</dbReference>
<comment type="similarity">
    <text evidence="7">Belongs to the binding-protein-dependent transport system permease family.</text>
</comment>
<evidence type="ECO:0000313" key="9">
    <source>
        <dbReference type="EMBL" id="KPH75747.1"/>
    </source>
</evidence>
<dbReference type="InterPro" id="IPR035906">
    <property type="entry name" value="MetI-like_sf"/>
</dbReference>
<sequence>MPVSIRLALGFLLLMVVVSCLAPVLAPYDFATQNLARRLRPPVFWGGDWAYLLGTDHLGRDILSRLIYGIRTSIAIALAGTLIGAAIGTLLGYVAARRRGWLDDVIMMMVDVQAALPAFFIAIAFIALVGSNLLIFVVLVSLEGWERYTRLVRGLVISEQAALYVRAVKALGATTNRVNLKHVLPNIAASLVVQMTITFPWVILLETTLSFLGLGVQPPGTSLGQMLGAGRNYLLQAWWIAVCPGLVIFLTTLSVSLLGDWLRDRLDPTLDGAA</sequence>
<dbReference type="EMBL" id="LGSZ01000077">
    <property type="protein sequence ID" value="KPH75747.1"/>
    <property type="molecule type" value="Genomic_DNA"/>
</dbReference>
<keyword evidence="2 7" id="KW-0813">Transport</keyword>
<evidence type="ECO:0000256" key="6">
    <source>
        <dbReference type="ARBA" id="ARBA00023136"/>
    </source>
</evidence>
<accession>A0A0N1EZR6</accession>
<feature type="transmembrane region" description="Helical" evidence="7">
    <location>
        <begin position="236"/>
        <end position="258"/>
    </location>
</feature>
<dbReference type="GO" id="GO:0055085">
    <property type="term" value="P:transmembrane transport"/>
    <property type="evidence" value="ECO:0007669"/>
    <property type="project" value="InterPro"/>
</dbReference>
<comment type="subcellular location">
    <subcellularLocation>
        <location evidence="1 7">Cell membrane</location>
        <topology evidence="1 7">Multi-pass membrane protein</topology>
    </subcellularLocation>
</comment>
<evidence type="ECO:0000256" key="3">
    <source>
        <dbReference type="ARBA" id="ARBA00022475"/>
    </source>
</evidence>
<protein>
    <submittedName>
        <fullName evidence="9">Peptide ABC transporter permease</fullName>
    </submittedName>
</protein>
<dbReference type="Proteomes" id="UP000037822">
    <property type="component" value="Unassembled WGS sequence"/>
</dbReference>
<feature type="transmembrane region" description="Helical" evidence="7">
    <location>
        <begin position="74"/>
        <end position="96"/>
    </location>
</feature>
<keyword evidence="5 7" id="KW-1133">Transmembrane helix</keyword>
<dbReference type="PATRIC" id="fig|1526658.3.peg.2981"/>
<dbReference type="CDD" id="cd06261">
    <property type="entry name" value="TM_PBP2"/>
    <property type="match status" value="1"/>
</dbReference>
<evidence type="ECO:0000313" key="10">
    <source>
        <dbReference type="Proteomes" id="UP000037822"/>
    </source>
</evidence>
<dbReference type="PROSITE" id="PS50928">
    <property type="entry name" value="ABC_TM1"/>
    <property type="match status" value="1"/>
</dbReference>
<gene>
    <name evidence="9" type="ORF">AE618_24010</name>
</gene>
<reference evidence="9 10" key="1">
    <citation type="submission" date="2015-07" db="EMBL/GenBank/DDBJ databases">
        <title>Whole genome sequencing of Bosea vaviloviae isolated from cave pool.</title>
        <authorList>
            <person name="Tan N.E.H."/>
            <person name="Lee Y.P."/>
            <person name="Gan H.M."/>
            <person name="Barton H."/>
            <person name="Savka M.A."/>
        </authorList>
    </citation>
    <scope>NUCLEOTIDE SEQUENCE [LARGE SCALE GENOMIC DNA]</scope>
    <source>
        <strain evidence="9 10">SD260</strain>
    </source>
</reference>
<dbReference type="PANTHER" id="PTHR43386:SF25">
    <property type="entry name" value="PEPTIDE ABC TRANSPORTER PERMEASE PROTEIN"/>
    <property type="match status" value="1"/>
</dbReference>
<dbReference type="PANTHER" id="PTHR43386">
    <property type="entry name" value="OLIGOPEPTIDE TRANSPORT SYSTEM PERMEASE PROTEIN APPC"/>
    <property type="match status" value="1"/>
</dbReference>
<organism evidence="9 10">
    <name type="scientific">Bosea vaviloviae</name>
    <dbReference type="NCBI Taxonomy" id="1526658"/>
    <lineage>
        <taxon>Bacteria</taxon>
        <taxon>Pseudomonadati</taxon>
        <taxon>Pseudomonadota</taxon>
        <taxon>Alphaproteobacteria</taxon>
        <taxon>Hyphomicrobiales</taxon>
        <taxon>Boseaceae</taxon>
        <taxon>Bosea</taxon>
    </lineage>
</organism>
<dbReference type="InterPro" id="IPR025966">
    <property type="entry name" value="OppC_N"/>
</dbReference>
<feature type="transmembrane region" description="Helical" evidence="7">
    <location>
        <begin position="187"/>
        <end position="216"/>
    </location>
</feature>
<keyword evidence="6 7" id="KW-0472">Membrane</keyword>
<dbReference type="GO" id="GO:0005886">
    <property type="term" value="C:plasma membrane"/>
    <property type="evidence" value="ECO:0007669"/>
    <property type="project" value="UniProtKB-SubCell"/>
</dbReference>
<feature type="transmembrane region" description="Helical" evidence="7">
    <location>
        <begin position="6"/>
        <end position="28"/>
    </location>
</feature>
<evidence type="ECO:0000256" key="4">
    <source>
        <dbReference type="ARBA" id="ARBA00022692"/>
    </source>
</evidence>
<feature type="domain" description="ABC transmembrane type-1" evidence="8">
    <location>
        <begin position="70"/>
        <end position="259"/>
    </location>
</feature>
<keyword evidence="3" id="KW-1003">Cell membrane</keyword>
<evidence type="ECO:0000256" key="1">
    <source>
        <dbReference type="ARBA" id="ARBA00004651"/>
    </source>
</evidence>
<comment type="caution">
    <text evidence="9">The sequence shown here is derived from an EMBL/GenBank/DDBJ whole genome shotgun (WGS) entry which is preliminary data.</text>
</comment>
<keyword evidence="10" id="KW-1185">Reference proteome</keyword>
<dbReference type="AlphaFoldDB" id="A0A0N1EZR6"/>